<dbReference type="Gene3D" id="3.40.630.30">
    <property type="match status" value="1"/>
</dbReference>
<keyword evidence="6" id="KW-1185">Reference proteome</keyword>
<evidence type="ECO:0000256" key="3">
    <source>
        <dbReference type="ARBA" id="ARBA00024025"/>
    </source>
</evidence>
<organism evidence="5 6">
    <name type="scientific">Virgibacillus oceani</name>
    <dbReference type="NCBI Taxonomy" id="1479511"/>
    <lineage>
        <taxon>Bacteria</taxon>
        <taxon>Bacillati</taxon>
        <taxon>Bacillota</taxon>
        <taxon>Bacilli</taxon>
        <taxon>Bacillales</taxon>
        <taxon>Bacillaceae</taxon>
        <taxon>Virgibacillus</taxon>
    </lineage>
</organism>
<dbReference type="PANTHER" id="PTHR45896:SF1">
    <property type="entry name" value="N-ALPHA-ACETYLTRANSFERASE 30"/>
    <property type="match status" value="1"/>
</dbReference>
<dbReference type="PROSITE" id="PS51186">
    <property type="entry name" value="GNAT"/>
    <property type="match status" value="1"/>
</dbReference>
<dbReference type="InterPro" id="IPR016181">
    <property type="entry name" value="Acyl_CoA_acyltransferase"/>
</dbReference>
<dbReference type="InterPro" id="IPR044542">
    <property type="entry name" value="NAA30-like"/>
</dbReference>
<proteinExistence type="inferred from homology"/>
<dbReference type="EMBL" id="BMFR01000034">
    <property type="protein sequence ID" value="GGG88677.1"/>
    <property type="molecule type" value="Genomic_DNA"/>
</dbReference>
<comment type="similarity">
    <text evidence="3">Belongs to the acetyltransferase family. MAK3 subfamily.</text>
</comment>
<sequence length="295" mass="33468">MMITVKKLSECSLNDALTAWNLGFEDYYVKINFTIDQFVGRMAMEDLSPNLSVVAFDDDKPIGIIKSGIRVMDGKKVAWNGGTAVVKAYRKKGVAKQLMHHLLALYKDEQVSLATLEAIKENKMAIALYQGFGYMKKDELANFSLNGSQKVQMNASWGTNYTIESVLPQEVGKLSFYKELNPWQTHWKSVPNAEAILARDAYSNDVVGYAYFRRTYDDSFNHKRTVLYQCEADPNHADQESITKLLLTGIFGDFSNRIDRVVVNVPRKGSTTTYKMLEEIGFEITVKQVFMVNDM</sequence>
<dbReference type="InterPro" id="IPR000182">
    <property type="entry name" value="GNAT_dom"/>
</dbReference>
<evidence type="ECO:0000256" key="2">
    <source>
        <dbReference type="ARBA" id="ARBA00023315"/>
    </source>
</evidence>
<dbReference type="GO" id="GO:0031417">
    <property type="term" value="C:NatC complex"/>
    <property type="evidence" value="ECO:0007669"/>
    <property type="project" value="TreeGrafter"/>
</dbReference>
<evidence type="ECO:0000313" key="5">
    <source>
        <dbReference type="EMBL" id="GGG88677.1"/>
    </source>
</evidence>
<reference evidence="5" key="1">
    <citation type="journal article" date="2014" name="Int. J. Syst. Evol. Microbiol.">
        <title>Complete genome sequence of Corynebacterium casei LMG S-19264T (=DSM 44701T), isolated from a smear-ripened cheese.</title>
        <authorList>
            <consortium name="US DOE Joint Genome Institute (JGI-PGF)"/>
            <person name="Walter F."/>
            <person name="Albersmeier A."/>
            <person name="Kalinowski J."/>
            <person name="Ruckert C."/>
        </authorList>
    </citation>
    <scope>NUCLEOTIDE SEQUENCE</scope>
    <source>
        <strain evidence="5">CGMCC 1.12754</strain>
    </source>
</reference>
<evidence type="ECO:0000313" key="6">
    <source>
        <dbReference type="Proteomes" id="UP000622860"/>
    </source>
</evidence>
<evidence type="ECO:0000259" key="4">
    <source>
        <dbReference type="PROSITE" id="PS51186"/>
    </source>
</evidence>
<evidence type="ECO:0000256" key="1">
    <source>
        <dbReference type="ARBA" id="ARBA00022679"/>
    </source>
</evidence>
<dbReference type="AlphaFoldDB" id="A0A917MAT8"/>
<dbReference type="Proteomes" id="UP000622860">
    <property type="component" value="Unassembled WGS sequence"/>
</dbReference>
<feature type="domain" description="N-acetyltransferase" evidence="4">
    <location>
        <begin position="3"/>
        <end position="158"/>
    </location>
</feature>
<dbReference type="RefSeq" id="WP_188456990.1">
    <property type="nucleotide sequence ID" value="NZ_BMFR01000034.1"/>
</dbReference>
<reference evidence="5" key="2">
    <citation type="submission" date="2020-09" db="EMBL/GenBank/DDBJ databases">
        <authorList>
            <person name="Sun Q."/>
            <person name="Zhou Y."/>
        </authorList>
    </citation>
    <scope>NUCLEOTIDE SEQUENCE</scope>
    <source>
        <strain evidence="5">CGMCC 1.12754</strain>
    </source>
</reference>
<dbReference type="PANTHER" id="PTHR45896">
    <property type="entry name" value="N-ALPHA-ACETYLTRANSFERASE 30"/>
    <property type="match status" value="1"/>
</dbReference>
<comment type="caution">
    <text evidence="5">The sequence shown here is derived from an EMBL/GenBank/DDBJ whole genome shotgun (WGS) entry which is preliminary data.</text>
</comment>
<dbReference type="CDD" id="cd04301">
    <property type="entry name" value="NAT_SF"/>
    <property type="match status" value="1"/>
</dbReference>
<dbReference type="SUPFAM" id="SSF55729">
    <property type="entry name" value="Acyl-CoA N-acyltransferases (Nat)"/>
    <property type="match status" value="1"/>
</dbReference>
<dbReference type="GO" id="GO:0004596">
    <property type="term" value="F:protein-N-terminal amino-acid acetyltransferase activity"/>
    <property type="evidence" value="ECO:0007669"/>
    <property type="project" value="InterPro"/>
</dbReference>
<dbReference type="Pfam" id="PF00583">
    <property type="entry name" value="Acetyltransf_1"/>
    <property type="match status" value="1"/>
</dbReference>
<protein>
    <recommendedName>
        <fullName evidence="4">N-acetyltransferase domain-containing protein</fullName>
    </recommendedName>
</protein>
<gene>
    <name evidence="5" type="ORF">GCM10011398_38350</name>
</gene>
<keyword evidence="2" id="KW-0012">Acyltransferase</keyword>
<name>A0A917MAT8_9BACI</name>
<keyword evidence="1" id="KW-0808">Transferase</keyword>
<accession>A0A917MAT8</accession>